<evidence type="ECO:0000313" key="2">
    <source>
        <dbReference type="Proteomes" id="UP000243052"/>
    </source>
</evidence>
<proteinExistence type="predicted"/>
<organism evidence="1 2">
    <name type="scientific">Eremothecium sinecaudum</name>
    <dbReference type="NCBI Taxonomy" id="45286"/>
    <lineage>
        <taxon>Eukaryota</taxon>
        <taxon>Fungi</taxon>
        <taxon>Dikarya</taxon>
        <taxon>Ascomycota</taxon>
        <taxon>Saccharomycotina</taxon>
        <taxon>Saccharomycetes</taxon>
        <taxon>Saccharomycetales</taxon>
        <taxon>Saccharomycetaceae</taxon>
        <taxon>Eremothecium</taxon>
    </lineage>
</organism>
<dbReference type="AlphaFoldDB" id="A0A0X8HRT9"/>
<keyword evidence="2" id="KW-1185">Reference proteome</keyword>
<evidence type="ECO:0000313" key="1">
    <source>
        <dbReference type="EMBL" id="AMD20256.1"/>
    </source>
</evidence>
<dbReference type="OrthoDB" id="4063618at2759"/>
<accession>A0A0X8HRT9</accession>
<dbReference type="EMBL" id="CP014244">
    <property type="protein sequence ID" value="AMD20256.1"/>
    <property type="molecule type" value="Genomic_DNA"/>
</dbReference>
<dbReference type="Proteomes" id="UP000243052">
    <property type="component" value="Chromosome iv"/>
</dbReference>
<dbReference type="GeneID" id="28723495"/>
<dbReference type="RefSeq" id="XP_017987252.1">
    <property type="nucleotide sequence ID" value="XM_018132170.1"/>
</dbReference>
<sequence>MDVSEAKAALFSSDPQIVFSSHAVKRYENSQQEIEDDRKSGHKRHIISVGDHLKINYEVVKNVPGNLIELATTKGKKTPEQEEIARIAKFKSLYYKEQLNKLHDDFVTKSSILRAEDNEMHARAAAADAKEQPSLQQQYEWLQEIQSKLLQQYNEVVQEEKRWYLKKEVLLDANIRLDLFSTRDHLTGTVNMGKDTSHKSCIF</sequence>
<dbReference type="STRING" id="45286.A0A0X8HRT9"/>
<protein>
    <submittedName>
        <fullName evidence="1">HDL488Cp</fullName>
    </submittedName>
</protein>
<name>A0A0X8HRT9_9SACH</name>
<gene>
    <name evidence="1" type="ORF">AW171_hschr42141</name>
</gene>
<reference evidence="1 2" key="1">
    <citation type="submission" date="2016-01" db="EMBL/GenBank/DDBJ databases">
        <title>Genome sequence of the yeast Holleya sinecauda.</title>
        <authorList>
            <person name="Dietrich F.S."/>
        </authorList>
    </citation>
    <scope>NUCLEOTIDE SEQUENCE [LARGE SCALE GENOMIC DNA]</scope>
    <source>
        <strain evidence="1 2">ATCC 58844</strain>
    </source>
</reference>